<dbReference type="RefSeq" id="WP_097140890.1">
    <property type="nucleotide sequence ID" value="NZ_OBQD01000010.1"/>
</dbReference>
<gene>
    <name evidence="1" type="ORF">SAMN05892877_11019</name>
</gene>
<dbReference type="AlphaFoldDB" id="A0A285ULB3"/>
<dbReference type="Proteomes" id="UP000219167">
    <property type="component" value="Unassembled WGS sequence"/>
</dbReference>
<evidence type="ECO:0000313" key="1">
    <source>
        <dbReference type="EMBL" id="SOC42477.1"/>
    </source>
</evidence>
<organism evidence="1 2">
    <name type="scientific">Rhizobium subbaraonis</name>
    <dbReference type="NCBI Taxonomy" id="908946"/>
    <lineage>
        <taxon>Bacteria</taxon>
        <taxon>Pseudomonadati</taxon>
        <taxon>Pseudomonadota</taxon>
        <taxon>Alphaproteobacteria</taxon>
        <taxon>Hyphomicrobiales</taxon>
        <taxon>Rhizobiaceae</taxon>
        <taxon>Rhizobium/Agrobacterium group</taxon>
        <taxon>Rhizobium</taxon>
    </lineage>
</organism>
<protein>
    <submittedName>
        <fullName evidence="1">Uncharacterized protein</fullName>
    </submittedName>
</protein>
<accession>A0A285ULB3</accession>
<name>A0A285ULB3_9HYPH</name>
<sequence>MTIEALDRERQVCCDGCPASYPNTYGADDFDVMIADAKAAGWHITRRAGKWLHFCADCKPDQMRGALL</sequence>
<evidence type="ECO:0000313" key="2">
    <source>
        <dbReference type="Proteomes" id="UP000219167"/>
    </source>
</evidence>
<keyword evidence="2" id="KW-1185">Reference proteome</keyword>
<proteinExistence type="predicted"/>
<dbReference type="OrthoDB" id="8100969at2"/>
<dbReference type="EMBL" id="OBQD01000010">
    <property type="protein sequence ID" value="SOC42477.1"/>
    <property type="molecule type" value="Genomic_DNA"/>
</dbReference>
<reference evidence="1 2" key="1">
    <citation type="submission" date="2017-08" db="EMBL/GenBank/DDBJ databases">
        <authorList>
            <person name="de Groot N.N."/>
        </authorList>
    </citation>
    <scope>NUCLEOTIDE SEQUENCE [LARGE SCALE GENOMIC DNA]</scope>
    <source>
        <strain evidence="1 2">JC85</strain>
    </source>
</reference>